<feature type="region of interest" description="Disordered" evidence="1">
    <location>
        <begin position="30"/>
        <end position="145"/>
    </location>
</feature>
<proteinExistence type="predicted"/>
<name>A0A9W6F2T2_9CHLO</name>
<organism evidence="2 3">
    <name type="scientific">Pleodorina starrii</name>
    <dbReference type="NCBI Taxonomy" id="330485"/>
    <lineage>
        <taxon>Eukaryota</taxon>
        <taxon>Viridiplantae</taxon>
        <taxon>Chlorophyta</taxon>
        <taxon>core chlorophytes</taxon>
        <taxon>Chlorophyceae</taxon>
        <taxon>CS clade</taxon>
        <taxon>Chlamydomonadales</taxon>
        <taxon>Volvocaceae</taxon>
        <taxon>Pleodorina</taxon>
    </lineage>
</organism>
<reference evidence="2 3" key="1">
    <citation type="journal article" date="2023" name="Commun. Biol.">
        <title>Reorganization of the ancestral sex-determining regions during the evolution of trioecy in Pleodorina starrii.</title>
        <authorList>
            <person name="Takahashi K."/>
            <person name="Suzuki S."/>
            <person name="Kawai-Toyooka H."/>
            <person name="Yamamoto K."/>
            <person name="Hamaji T."/>
            <person name="Ootsuki R."/>
            <person name="Yamaguchi H."/>
            <person name="Kawachi M."/>
            <person name="Higashiyama T."/>
            <person name="Nozaki H."/>
        </authorList>
    </citation>
    <scope>NUCLEOTIDE SEQUENCE [LARGE SCALE GENOMIC DNA]</scope>
    <source>
        <strain evidence="2 3">NIES-4479</strain>
    </source>
</reference>
<protein>
    <submittedName>
        <fullName evidence="2">Uncharacterized protein</fullName>
    </submittedName>
</protein>
<sequence length="210" mass="21825">MLVAAAADDDDDDDQAAAVQVAVQVAAALPPPQQQQHQQPCSDGRGGCRSLPSRAMQFSDMQFSSVTESRGGPRPTSRYATSRRRVVLGRSDLTHHHPQTPTPTGMALGGSSFPSREPRAGYPRGGPPPPGTAHREPWPPAHGSRLATGRLPKVLSWVVRWTAPCLSPAGRSVGCNESAGAGPGEERSSLLAPSPPPPDVAAAVAAAAWA</sequence>
<dbReference type="Proteomes" id="UP001165080">
    <property type="component" value="Unassembled WGS sequence"/>
</dbReference>
<evidence type="ECO:0000313" key="3">
    <source>
        <dbReference type="Proteomes" id="UP001165080"/>
    </source>
</evidence>
<feature type="compositionally biased region" description="Polar residues" evidence="1">
    <location>
        <begin position="59"/>
        <end position="68"/>
    </location>
</feature>
<keyword evidence="3" id="KW-1185">Reference proteome</keyword>
<gene>
    <name evidence="2" type="primary">PLESTMB000358</name>
    <name evidence="2" type="ORF">PLESTB_000781200</name>
</gene>
<evidence type="ECO:0000313" key="2">
    <source>
        <dbReference type="EMBL" id="GLC53730.1"/>
    </source>
</evidence>
<accession>A0A9W6F2T2</accession>
<comment type="caution">
    <text evidence="2">The sequence shown here is derived from an EMBL/GenBank/DDBJ whole genome shotgun (WGS) entry which is preliminary data.</text>
</comment>
<feature type="region of interest" description="Disordered" evidence="1">
    <location>
        <begin position="166"/>
        <end position="210"/>
    </location>
</feature>
<feature type="compositionally biased region" description="Low complexity" evidence="1">
    <location>
        <begin position="200"/>
        <end position="210"/>
    </location>
</feature>
<dbReference type="AlphaFoldDB" id="A0A9W6F2T2"/>
<dbReference type="EMBL" id="BRXU01000008">
    <property type="protein sequence ID" value="GLC53730.1"/>
    <property type="molecule type" value="Genomic_DNA"/>
</dbReference>
<feature type="compositionally biased region" description="Low complexity" evidence="1">
    <location>
        <begin position="30"/>
        <end position="40"/>
    </location>
</feature>
<evidence type="ECO:0000256" key="1">
    <source>
        <dbReference type="SAM" id="MobiDB-lite"/>
    </source>
</evidence>